<keyword evidence="3 7" id="KW-0812">Transmembrane</keyword>
<keyword evidence="4 7" id="KW-1133">Transmembrane helix</keyword>
<name>A0A7D9HS64_PARCT</name>
<organism evidence="8 9">
    <name type="scientific">Paramuricea clavata</name>
    <name type="common">Red gorgonian</name>
    <name type="synonym">Violescent sea-whip</name>
    <dbReference type="NCBI Taxonomy" id="317549"/>
    <lineage>
        <taxon>Eukaryota</taxon>
        <taxon>Metazoa</taxon>
        <taxon>Cnidaria</taxon>
        <taxon>Anthozoa</taxon>
        <taxon>Octocorallia</taxon>
        <taxon>Malacalcyonacea</taxon>
        <taxon>Plexauridae</taxon>
        <taxon>Paramuricea</taxon>
    </lineage>
</organism>
<feature type="transmembrane region" description="Helical" evidence="7">
    <location>
        <begin position="363"/>
        <end position="381"/>
    </location>
</feature>
<protein>
    <submittedName>
        <fullName evidence="8">ZINC INDUCED FACILITATOR-LIKE 1-like</fullName>
    </submittedName>
</protein>
<feature type="transmembrane region" description="Helical" evidence="7">
    <location>
        <begin position="393"/>
        <end position="417"/>
    </location>
</feature>
<gene>
    <name evidence="8" type="ORF">PACLA_8A089211</name>
</gene>
<comment type="caution">
    <text evidence="8">The sequence shown here is derived from an EMBL/GenBank/DDBJ whole genome shotgun (WGS) entry which is preliminary data.</text>
</comment>
<dbReference type="OrthoDB" id="10041747at2759"/>
<reference evidence="8" key="1">
    <citation type="submission" date="2020-04" db="EMBL/GenBank/DDBJ databases">
        <authorList>
            <person name="Alioto T."/>
            <person name="Alioto T."/>
            <person name="Gomez Garrido J."/>
        </authorList>
    </citation>
    <scope>NUCLEOTIDE SEQUENCE</scope>
    <source>
        <strain evidence="8">A484AB</strain>
    </source>
</reference>
<comment type="subcellular location">
    <subcellularLocation>
        <location evidence="1">Membrane</location>
        <topology evidence="1">Multi-pass membrane protein</topology>
    </subcellularLocation>
</comment>
<feature type="transmembrane region" description="Helical" evidence="7">
    <location>
        <begin position="468"/>
        <end position="487"/>
    </location>
</feature>
<dbReference type="Gene3D" id="1.20.1250.20">
    <property type="entry name" value="MFS general substrate transporter like domains"/>
    <property type="match status" value="1"/>
</dbReference>
<dbReference type="GO" id="GO:0022857">
    <property type="term" value="F:transmembrane transporter activity"/>
    <property type="evidence" value="ECO:0007669"/>
    <property type="project" value="InterPro"/>
</dbReference>
<evidence type="ECO:0000256" key="4">
    <source>
        <dbReference type="ARBA" id="ARBA00022989"/>
    </source>
</evidence>
<dbReference type="InterPro" id="IPR036259">
    <property type="entry name" value="MFS_trans_sf"/>
</dbReference>
<evidence type="ECO:0000313" key="9">
    <source>
        <dbReference type="Proteomes" id="UP001152795"/>
    </source>
</evidence>
<accession>A0A7D9HS64</accession>
<evidence type="ECO:0000256" key="2">
    <source>
        <dbReference type="ARBA" id="ARBA00022448"/>
    </source>
</evidence>
<feature type="transmembrane region" description="Helical" evidence="7">
    <location>
        <begin position="332"/>
        <end position="351"/>
    </location>
</feature>
<evidence type="ECO:0000256" key="6">
    <source>
        <dbReference type="SAM" id="MobiDB-lite"/>
    </source>
</evidence>
<evidence type="ECO:0000256" key="5">
    <source>
        <dbReference type="ARBA" id="ARBA00023136"/>
    </source>
</evidence>
<feature type="transmembrane region" description="Helical" evidence="7">
    <location>
        <begin position="130"/>
        <end position="152"/>
    </location>
</feature>
<dbReference type="GO" id="GO:0016020">
    <property type="term" value="C:membrane"/>
    <property type="evidence" value="ECO:0007669"/>
    <property type="project" value="UniProtKB-SubCell"/>
</dbReference>
<keyword evidence="2" id="KW-0813">Transport</keyword>
<dbReference type="SUPFAM" id="SSF103473">
    <property type="entry name" value="MFS general substrate transporter"/>
    <property type="match status" value="1"/>
</dbReference>
<dbReference type="PANTHER" id="PTHR23504:SF15">
    <property type="entry name" value="MAJOR FACILITATOR SUPERFAMILY (MFS) PROFILE DOMAIN-CONTAINING PROTEIN"/>
    <property type="match status" value="1"/>
</dbReference>
<feature type="transmembrane region" description="Helical" evidence="7">
    <location>
        <begin position="29"/>
        <end position="51"/>
    </location>
</feature>
<dbReference type="EMBL" id="CACRXK020001453">
    <property type="protein sequence ID" value="CAB3989263.1"/>
    <property type="molecule type" value="Genomic_DNA"/>
</dbReference>
<keyword evidence="5 7" id="KW-0472">Membrane</keyword>
<dbReference type="Pfam" id="PF07690">
    <property type="entry name" value="MFS_1"/>
    <property type="match status" value="1"/>
</dbReference>
<feature type="region of interest" description="Disordered" evidence="6">
    <location>
        <begin position="178"/>
        <end position="213"/>
    </location>
</feature>
<dbReference type="InterPro" id="IPR011701">
    <property type="entry name" value="MFS"/>
</dbReference>
<feature type="compositionally biased region" description="Polar residues" evidence="6">
    <location>
        <begin position="181"/>
        <end position="199"/>
    </location>
</feature>
<keyword evidence="9" id="KW-1185">Reference proteome</keyword>
<dbReference type="AlphaFoldDB" id="A0A7D9HS64"/>
<dbReference type="PANTHER" id="PTHR23504">
    <property type="entry name" value="MAJOR FACILITATOR SUPERFAMILY DOMAIN-CONTAINING PROTEIN 10"/>
    <property type="match status" value="1"/>
</dbReference>
<proteinExistence type="predicted"/>
<sequence length="498" mass="54229">MSCGVVQWLSVRLFSVIRPKGSTPLPSGVIIALFVSMFGHAIAMQMLFAFLPDMVKSFGITDEDAGIPGTVKASLAEVCNDSNQALGMSVVVTAWNTGLIIGPAIGGYLANPVEKYSVFKESSFFENFAYLFPCLVNAAICFFSFLLVFFIFPETLASKRKTKDKEIPVSILNPETEIRKTSQASSNRQRATPKTSQNHLPDGCQSGQEGEDATIQNSISKTEEMLLLSGSVSFLPEIHLQSYAASMEKNDDAKEEPYVPTVGKAKPGVLRKTYKSMKQSKLAKLCRNKDVRYCVGVYTVFSFAVVAENEMYSLWAATGKEFGGLDFSTDDLGFTLMIVGIGCAISNCIVFPQMVKTFGLMKTQFITLIGMVFFTTVLPATNSLYGREVILKAVVIVVVLIIRVFQGCCFTGQFIMIGNSVTSELRATAHGFSTSAVCAARTVAPTVAGSMFSWSITSGLGFPFNEKFVFIFIGFVTWLALVVACCLDEEAVTKRTTN</sequence>
<evidence type="ECO:0000313" key="8">
    <source>
        <dbReference type="EMBL" id="CAB3989263.1"/>
    </source>
</evidence>
<feature type="transmembrane region" description="Helical" evidence="7">
    <location>
        <begin position="90"/>
        <end position="110"/>
    </location>
</feature>
<evidence type="ECO:0000256" key="7">
    <source>
        <dbReference type="SAM" id="Phobius"/>
    </source>
</evidence>
<evidence type="ECO:0000256" key="3">
    <source>
        <dbReference type="ARBA" id="ARBA00022692"/>
    </source>
</evidence>
<evidence type="ECO:0000256" key="1">
    <source>
        <dbReference type="ARBA" id="ARBA00004141"/>
    </source>
</evidence>
<dbReference type="Proteomes" id="UP001152795">
    <property type="component" value="Unassembled WGS sequence"/>
</dbReference>